<dbReference type="InterPro" id="IPR032312">
    <property type="entry name" value="LacZ_4"/>
</dbReference>
<dbReference type="InterPro" id="IPR023230">
    <property type="entry name" value="Glyco_hydro_2_CS"/>
</dbReference>
<evidence type="ECO:0000256" key="3">
    <source>
        <dbReference type="ARBA" id="ARBA00023295"/>
    </source>
</evidence>
<dbReference type="InterPro" id="IPR036156">
    <property type="entry name" value="Beta-gal/glucu_dom_sf"/>
</dbReference>
<dbReference type="PANTHER" id="PTHR46323:SF1">
    <property type="entry name" value="LACTASE"/>
    <property type="match status" value="1"/>
</dbReference>
<dbReference type="SUPFAM" id="SSF49303">
    <property type="entry name" value="beta-Galactosidase/glucuronidase domain"/>
    <property type="match status" value="2"/>
</dbReference>
<dbReference type="InterPro" id="IPR023232">
    <property type="entry name" value="Glyco_hydro_2_AS"/>
</dbReference>
<dbReference type="Proteomes" id="UP001303473">
    <property type="component" value="Unassembled WGS sequence"/>
</dbReference>
<comment type="similarity">
    <text evidence="1 5">Belongs to the glycosyl hydrolase 2 family.</text>
</comment>
<keyword evidence="8" id="KW-1185">Reference proteome</keyword>
<dbReference type="InterPro" id="IPR006101">
    <property type="entry name" value="Glyco_hydro_2"/>
</dbReference>
<dbReference type="GO" id="GO:0030246">
    <property type="term" value="F:carbohydrate binding"/>
    <property type="evidence" value="ECO:0007669"/>
    <property type="project" value="InterPro"/>
</dbReference>
<dbReference type="Pfam" id="PF02836">
    <property type="entry name" value="Glyco_hydro_2_C"/>
    <property type="match status" value="1"/>
</dbReference>
<dbReference type="InterPro" id="IPR006104">
    <property type="entry name" value="Glyco_hydro_2_N"/>
</dbReference>
<proteinExistence type="inferred from homology"/>
<gene>
    <name evidence="7" type="ORF">QBC46DRAFT_357931</name>
</gene>
<evidence type="ECO:0000259" key="6">
    <source>
        <dbReference type="SMART" id="SM01038"/>
    </source>
</evidence>
<dbReference type="InterPro" id="IPR006102">
    <property type="entry name" value="Ig-like_GH2"/>
</dbReference>
<comment type="caution">
    <text evidence="7">The sequence shown here is derived from an EMBL/GenBank/DDBJ whole genome shotgun (WGS) entry which is preliminary data.</text>
</comment>
<dbReference type="InterPro" id="IPR017853">
    <property type="entry name" value="GH"/>
</dbReference>
<dbReference type="SUPFAM" id="SSF51445">
    <property type="entry name" value="(Trans)glycosidases"/>
    <property type="match status" value="1"/>
</dbReference>
<dbReference type="EMBL" id="MU853904">
    <property type="protein sequence ID" value="KAK3935848.1"/>
    <property type="molecule type" value="Genomic_DNA"/>
</dbReference>
<evidence type="ECO:0000313" key="7">
    <source>
        <dbReference type="EMBL" id="KAK3935848.1"/>
    </source>
</evidence>
<dbReference type="Gene3D" id="2.70.98.10">
    <property type="match status" value="1"/>
</dbReference>
<dbReference type="GO" id="GO:0005990">
    <property type="term" value="P:lactose catabolic process"/>
    <property type="evidence" value="ECO:0007669"/>
    <property type="project" value="TreeGrafter"/>
</dbReference>
<dbReference type="Pfam" id="PF16353">
    <property type="entry name" value="LacZ_4"/>
    <property type="match status" value="1"/>
</dbReference>
<dbReference type="InterPro" id="IPR013783">
    <property type="entry name" value="Ig-like_fold"/>
</dbReference>
<evidence type="ECO:0000256" key="1">
    <source>
        <dbReference type="ARBA" id="ARBA00007401"/>
    </source>
</evidence>
<feature type="domain" description="Beta galactosidase small chain/" evidence="6">
    <location>
        <begin position="756"/>
        <end position="1035"/>
    </location>
</feature>
<dbReference type="SUPFAM" id="SSF74650">
    <property type="entry name" value="Galactose mutarotase-like"/>
    <property type="match status" value="1"/>
</dbReference>
<evidence type="ECO:0000313" key="8">
    <source>
        <dbReference type="Proteomes" id="UP001303473"/>
    </source>
</evidence>
<dbReference type="AlphaFoldDB" id="A0AAN6N0A9"/>
<dbReference type="Pfam" id="PF00703">
    <property type="entry name" value="Glyco_hydro_2"/>
    <property type="match status" value="1"/>
</dbReference>
<dbReference type="InterPro" id="IPR006103">
    <property type="entry name" value="Glyco_hydro_2_cat"/>
</dbReference>
<dbReference type="PROSITE" id="PS00719">
    <property type="entry name" value="GLYCOSYL_HYDROL_F2_1"/>
    <property type="match status" value="1"/>
</dbReference>
<accession>A0AAN6N0A9</accession>
<name>A0AAN6N0A9_9PEZI</name>
<dbReference type="GO" id="GO:0004565">
    <property type="term" value="F:beta-galactosidase activity"/>
    <property type="evidence" value="ECO:0007669"/>
    <property type="project" value="InterPro"/>
</dbReference>
<evidence type="ECO:0000256" key="5">
    <source>
        <dbReference type="RuleBase" id="RU361154"/>
    </source>
</evidence>
<keyword evidence="3 5" id="KW-0326">Glycosidase</keyword>
<evidence type="ECO:0000256" key="2">
    <source>
        <dbReference type="ARBA" id="ARBA00022801"/>
    </source>
</evidence>
<dbReference type="InterPro" id="IPR050347">
    <property type="entry name" value="Bact_Beta-galactosidase"/>
</dbReference>
<dbReference type="Gene3D" id="2.60.120.260">
    <property type="entry name" value="Galactose-binding domain-like"/>
    <property type="match status" value="1"/>
</dbReference>
<dbReference type="PRINTS" id="PR00132">
    <property type="entry name" value="GLHYDRLASE2"/>
</dbReference>
<sequence length="1038" mass="117663">MTSVSGSSINQRKRPDYCNEQVWQRNRLPPRAYFLPERYLLLNGTWDFHYAPTPFHAVDAGSSDVEWKTVKVPGHWQLQGYGKPHYTNVPYPFTINPPFVPVENPVGTYRRSFRVPSDWNGPLQFRLRFDGVDSAFHLFVNGEEVGYSQGSRNPAEFDITGYISLQGDNEIWARVYQYCDGTYIEDQDQWWLSGIFRDVHLLGFSATARIDDFSVKTLLDSNYRNATLEVNLHMHLTTPCAVKVSLRDHGSTLVKEAAASAVACVDSLSIELAVSDPLKWTAETPYLYNLQIDLLSSADGARHQRIFHKVGFRQVELRHGNIMVNGKAILFRGVNHHDHHPITGRAVPLSFLKHDLVMMKQHNVNAVRCSHYPSHPRFYELCDELGLWVIDEADLECHGFIRAGVYLKDIPKAEWNGADSVEEVLSPQLAKYTSDNPSWRGAYLDRVSQMVHRDKNHPSIIIWSLGNEAWYGCNHVAMYQWAKTHDPTRLVHYEGDRKAETTDMCSYMYPELANLEEKALSEGDSFSKPIILCEYGMAIGNGPGALEEYQQLFYKHRRLQGGFVWEFANHGLWIDEKGYYAYGGDFGDFPHDATFVLDGLCPSDHSVGRGLLELKKVVEPVKVSVSADRKQVEIHNLFDFCVLEEFSVSIELTAFREGESPEERIVFAKTFPCPVVKPYEKGHLPLPELPALEDDDLLSCITVRVLLAEDTAWARSGHEVAWNQQLVQRRAWPSIPPGLESQYAGLRVSESELQYKIEGPRFAIQFDRVFGRLSEWVLGGRAVFSSPPEFSAWRPPTENDTKRDAQRWIDHYVPNLQVQVKSVALEAAAEGSLQITVEAYIGAKVRDWGFMSTYTYTVHRNGAVVVAYHVQPRGYYPIDLPRVGLDMRLTEQFVSVTWLGLGPEESYADKRLSQKFGLHTRTPDALHTTYERPQENGNRAGTRWLMLSDGRGSGIKVARVDEAGAKGQDFDFNAQHYTAQTIAAAEHPTDLKREKDVIFRLDAVASGLGTARCGPGTLPKYRVQTRELSFAFIFEPAV</sequence>
<dbReference type="Pfam" id="PF02929">
    <property type="entry name" value="Bgal_small_N"/>
    <property type="match status" value="1"/>
</dbReference>
<dbReference type="SUPFAM" id="SSF49785">
    <property type="entry name" value="Galactose-binding domain-like"/>
    <property type="match status" value="1"/>
</dbReference>
<dbReference type="Gene3D" id="2.60.40.10">
    <property type="entry name" value="Immunoglobulins"/>
    <property type="match status" value="2"/>
</dbReference>
<dbReference type="InterPro" id="IPR008979">
    <property type="entry name" value="Galactose-bd-like_sf"/>
</dbReference>
<dbReference type="Gene3D" id="3.20.20.80">
    <property type="entry name" value="Glycosidases"/>
    <property type="match status" value="1"/>
</dbReference>
<dbReference type="PROSITE" id="PS00608">
    <property type="entry name" value="GLYCOSYL_HYDROL_F2_2"/>
    <property type="match status" value="1"/>
</dbReference>
<dbReference type="InterPro" id="IPR004199">
    <property type="entry name" value="B-gal_small/dom_5"/>
</dbReference>
<reference evidence="8" key="1">
    <citation type="journal article" date="2023" name="Mol. Phylogenet. Evol.">
        <title>Genome-scale phylogeny and comparative genomics of the fungal order Sordariales.</title>
        <authorList>
            <person name="Hensen N."/>
            <person name="Bonometti L."/>
            <person name="Westerberg I."/>
            <person name="Brannstrom I.O."/>
            <person name="Guillou S."/>
            <person name="Cros-Aarteil S."/>
            <person name="Calhoun S."/>
            <person name="Haridas S."/>
            <person name="Kuo A."/>
            <person name="Mondo S."/>
            <person name="Pangilinan J."/>
            <person name="Riley R."/>
            <person name="LaButti K."/>
            <person name="Andreopoulos B."/>
            <person name="Lipzen A."/>
            <person name="Chen C."/>
            <person name="Yan M."/>
            <person name="Daum C."/>
            <person name="Ng V."/>
            <person name="Clum A."/>
            <person name="Steindorff A."/>
            <person name="Ohm R.A."/>
            <person name="Martin F."/>
            <person name="Silar P."/>
            <person name="Natvig D.O."/>
            <person name="Lalanne C."/>
            <person name="Gautier V."/>
            <person name="Ament-Velasquez S.L."/>
            <person name="Kruys A."/>
            <person name="Hutchinson M.I."/>
            <person name="Powell A.J."/>
            <person name="Barry K."/>
            <person name="Miller A.N."/>
            <person name="Grigoriev I.V."/>
            <person name="Debuchy R."/>
            <person name="Gladieux P."/>
            <person name="Hiltunen Thoren M."/>
            <person name="Johannesson H."/>
        </authorList>
    </citation>
    <scope>NUCLEOTIDE SEQUENCE [LARGE SCALE GENOMIC DNA]</scope>
    <source>
        <strain evidence="8">CBS 340.73</strain>
    </source>
</reference>
<organism evidence="7 8">
    <name type="scientific">Diplogelasinospora grovesii</name>
    <dbReference type="NCBI Taxonomy" id="303347"/>
    <lineage>
        <taxon>Eukaryota</taxon>
        <taxon>Fungi</taxon>
        <taxon>Dikarya</taxon>
        <taxon>Ascomycota</taxon>
        <taxon>Pezizomycotina</taxon>
        <taxon>Sordariomycetes</taxon>
        <taxon>Sordariomycetidae</taxon>
        <taxon>Sordariales</taxon>
        <taxon>Diplogelasinosporaceae</taxon>
        <taxon>Diplogelasinospora</taxon>
    </lineage>
</organism>
<dbReference type="SMART" id="SM01038">
    <property type="entry name" value="Bgal_small_N"/>
    <property type="match status" value="1"/>
</dbReference>
<dbReference type="GO" id="GO:0009341">
    <property type="term" value="C:beta-galactosidase complex"/>
    <property type="evidence" value="ECO:0007669"/>
    <property type="project" value="InterPro"/>
</dbReference>
<dbReference type="Pfam" id="PF02837">
    <property type="entry name" value="Glyco_hydro_2_N"/>
    <property type="match status" value="1"/>
</dbReference>
<protein>
    <recommendedName>
        <fullName evidence="4">Lactase</fullName>
    </recommendedName>
</protein>
<dbReference type="InterPro" id="IPR014718">
    <property type="entry name" value="GH-type_carb-bd"/>
</dbReference>
<dbReference type="InterPro" id="IPR011013">
    <property type="entry name" value="Gal_mutarotase_sf_dom"/>
</dbReference>
<evidence type="ECO:0000256" key="4">
    <source>
        <dbReference type="ARBA" id="ARBA00032230"/>
    </source>
</evidence>
<dbReference type="PANTHER" id="PTHR46323">
    <property type="entry name" value="BETA-GALACTOSIDASE"/>
    <property type="match status" value="1"/>
</dbReference>
<keyword evidence="2 5" id="KW-0378">Hydrolase</keyword>